<dbReference type="PATRIC" id="fig|1473.5.peg.3638"/>
<proteinExistence type="inferred from homology"/>
<organism evidence="2 3">
    <name type="scientific">Virgibacillus pantothenticus</name>
    <dbReference type="NCBI Taxonomy" id="1473"/>
    <lineage>
        <taxon>Bacteria</taxon>
        <taxon>Bacillati</taxon>
        <taxon>Bacillota</taxon>
        <taxon>Bacilli</taxon>
        <taxon>Bacillales</taxon>
        <taxon>Bacillaceae</taxon>
        <taxon>Virgibacillus</taxon>
    </lineage>
</organism>
<name>A0A0L0QUK8_VIRPA</name>
<dbReference type="InterPro" id="IPR023401">
    <property type="entry name" value="ODC_N"/>
</dbReference>
<dbReference type="Proteomes" id="UP000036780">
    <property type="component" value="Unassembled WGS sequence"/>
</dbReference>
<dbReference type="AlphaFoldDB" id="A0A0L0QUK8"/>
<keyword evidence="3" id="KW-1185">Reference proteome</keyword>
<dbReference type="PANTHER" id="PTHR13812:SF19">
    <property type="entry name" value="KETIMINE REDUCTASE MU-CRYSTALLIN"/>
    <property type="match status" value="1"/>
</dbReference>
<protein>
    <submittedName>
        <fullName evidence="2">Ornithine cyclodeaminase</fullName>
    </submittedName>
</protein>
<dbReference type="PANTHER" id="PTHR13812">
    <property type="entry name" value="KETIMINE REDUCTASE MU-CRYSTALLIN"/>
    <property type="match status" value="1"/>
</dbReference>
<dbReference type="GeneID" id="66869610"/>
<dbReference type="GO" id="GO:0016491">
    <property type="term" value="F:oxidoreductase activity"/>
    <property type="evidence" value="ECO:0007669"/>
    <property type="project" value="UniProtKB-ARBA"/>
</dbReference>
<dbReference type="FunFam" id="3.40.50.720:FF:000311">
    <property type="entry name" value="Ornithine cyclodeaminase"/>
    <property type="match status" value="1"/>
</dbReference>
<reference evidence="3" key="1">
    <citation type="submission" date="2015-07" db="EMBL/GenBank/DDBJ databases">
        <title>Fjat-10053 dsm26.</title>
        <authorList>
            <person name="Liu B."/>
            <person name="Wang J."/>
            <person name="Zhu Y."/>
            <person name="Liu G."/>
            <person name="Chen Q."/>
            <person name="Chen Z."/>
            <person name="Lan J."/>
            <person name="Che J."/>
            <person name="Ge C."/>
            <person name="Shi H."/>
            <person name="Pan Z."/>
            <person name="Liu X."/>
        </authorList>
    </citation>
    <scope>NUCLEOTIDE SEQUENCE [LARGE SCALE GENOMIC DNA]</scope>
    <source>
        <strain evidence="3">DSM 26</strain>
    </source>
</reference>
<evidence type="ECO:0000256" key="1">
    <source>
        <dbReference type="ARBA" id="ARBA00008903"/>
    </source>
</evidence>
<sequence>MLILSEKEIQTHYFMQDAIRDLKQGLQAKNNGMIKNPPRTVIEIPKYNASGLYMPSADLSLEIASVKVVSIFPENPKQQKPTTQGVLLLTDATNGEHICLMTASFLTRLRTGALSGIATEKMARLDAKTLGVIGTGSMAFEQVLGVLAVRDIKDIILFNRTFERAVYFKEKLQAWGVTIPIQVVQDVQDVMQSADIVACSTRSNTPVFNGKDVQPGTHINGVGSFLPTMREVDVETITKADQIVVDDLASAKEEAGELIYAAEQSDWSFSNVAAQLNELIEYPNLIRPSDEAITFFKSVGTAYFDLAVARGIYAKAISLGFGQKMH</sequence>
<comment type="similarity">
    <text evidence="1">Belongs to the ornithine cyclodeaminase/mu-crystallin family.</text>
</comment>
<dbReference type="EMBL" id="LGTO01000004">
    <property type="protein sequence ID" value="KNE21883.1"/>
    <property type="molecule type" value="Genomic_DNA"/>
</dbReference>
<dbReference type="Gene3D" id="3.40.50.720">
    <property type="entry name" value="NAD(P)-binding Rossmann-like Domain"/>
    <property type="match status" value="1"/>
</dbReference>
<dbReference type="Pfam" id="PF02423">
    <property type="entry name" value="OCD_Mu_crystall"/>
    <property type="match status" value="1"/>
</dbReference>
<evidence type="ECO:0000313" key="3">
    <source>
        <dbReference type="Proteomes" id="UP000036780"/>
    </source>
</evidence>
<dbReference type="SUPFAM" id="SSF51735">
    <property type="entry name" value="NAD(P)-binding Rossmann-fold domains"/>
    <property type="match status" value="1"/>
</dbReference>
<dbReference type="GO" id="GO:0019752">
    <property type="term" value="P:carboxylic acid metabolic process"/>
    <property type="evidence" value="ECO:0007669"/>
    <property type="project" value="UniProtKB-ARBA"/>
</dbReference>
<gene>
    <name evidence="2" type="ORF">AFK71_03485</name>
</gene>
<dbReference type="InterPro" id="IPR036291">
    <property type="entry name" value="NAD(P)-bd_dom_sf"/>
</dbReference>
<dbReference type="Gene3D" id="3.30.1780.10">
    <property type="entry name" value="ornithine cyclodeaminase, domain 1"/>
    <property type="match status" value="1"/>
</dbReference>
<dbReference type="RefSeq" id="WP_050350162.1">
    <property type="nucleotide sequence ID" value="NZ_CP073011.1"/>
</dbReference>
<comment type="caution">
    <text evidence="2">The sequence shown here is derived from an EMBL/GenBank/DDBJ whole genome shotgun (WGS) entry which is preliminary data.</text>
</comment>
<dbReference type="GO" id="GO:0005737">
    <property type="term" value="C:cytoplasm"/>
    <property type="evidence" value="ECO:0007669"/>
    <property type="project" value="TreeGrafter"/>
</dbReference>
<dbReference type="InterPro" id="IPR003462">
    <property type="entry name" value="ODC_Mu_crystall"/>
</dbReference>
<accession>A0A0L0QUK8</accession>
<dbReference type="PIRSF" id="PIRSF001439">
    <property type="entry name" value="CryM"/>
    <property type="match status" value="1"/>
</dbReference>
<dbReference type="OrthoDB" id="9792005at2"/>
<evidence type="ECO:0000313" key="2">
    <source>
        <dbReference type="EMBL" id="KNE21883.1"/>
    </source>
</evidence>